<reference evidence="1" key="1">
    <citation type="submission" date="2020-11" db="EMBL/GenBank/DDBJ databases">
        <authorList>
            <person name="Davenport K.M."/>
            <person name="Bickhart D.M."/>
            <person name="Smith T.P.L."/>
            <person name="Murdoch B.M."/>
            <person name="Rosen B.D."/>
        </authorList>
    </citation>
    <scope>NUCLEOTIDE SEQUENCE [LARGE SCALE GENOMIC DNA]</scope>
    <source>
        <strain evidence="1">OAR_USU_Benz2616</strain>
    </source>
</reference>
<evidence type="ECO:0000313" key="1">
    <source>
        <dbReference type="Ensembl" id="ENSOARP00020063793.1"/>
    </source>
</evidence>
<reference evidence="1" key="2">
    <citation type="submission" date="2025-08" db="UniProtKB">
        <authorList>
            <consortium name="Ensembl"/>
        </authorList>
    </citation>
    <scope>IDENTIFICATION</scope>
</reference>
<organism evidence="1">
    <name type="scientific">Ovis aries</name>
    <name type="common">Sheep</name>
    <dbReference type="NCBI Taxonomy" id="9940"/>
    <lineage>
        <taxon>Eukaryota</taxon>
        <taxon>Metazoa</taxon>
        <taxon>Chordata</taxon>
        <taxon>Craniata</taxon>
        <taxon>Vertebrata</taxon>
        <taxon>Euteleostomi</taxon>
        <taxon>Mammalia</taxon>
        <taxon>Eutheria</taxon>
        <taxon>Laurasiatheria</taxon>
        <taxon>Artiodactyla</taxon>
        <taxon>Ruminantia</taxon>
        <taxon>Pecora</taxon>
        <taxon>Bovidae</taxon>
        <taxon>Caprinae</taxon>
        <taxon>Ovis</taxon>
    </lineage>
</organism>
<accession>A0AC11EVR0</accession>
<name>A0AC11EVR0_SHEEP</name>
<protein>
    <submittedName>
        <fullName evidence="1">Double PHD fingers 3</fullName>
    </submittedName>
</protein>
<dbReference type="Ensembl" id="ENSOART00020057001.1">
    <property type="protein sequence ID" value="ENSOARP00020063793.1"/>
    <property type="gene ID" value="ENSOARG00020009903.2"/>
</dbReference>
<sequence>MPQTKAESLAGVTRGVLACSSLPVSLTQHHGTLDNGPVLFRLGDQFYKEAIEHCRSYNSRLCAERSVRLPFLDSQTGVAQNNCYIWMEKRHRGPGLAPGQLYTYPARCWRKKRRLHPPEDPKLRLLEIKPEVELPLKKDGFTSESTTLEALLRGEGVEKKVDAREEENIQEIQRVLENDENVEEGNEEEDLEEDIPKRKNRTRGRARGSAGGRRRHDAASQEDHDKPYVCDICGKRYKNRPGLSYHYAHTHLASEEGDEAQDQETRSPPNHRNENHRPQKGPDGTVIPNNYCDFCLGGSNMNKKSGRPEELVSCADCGRSAHLGGEGRKEKEAAAAARTTEDLFGSTSESDTSTFHGFDEDDLEEPRSCRGRRSGRGSPTADKKGSC</sequence>
<gene>
    <name evidence="1" type="primary">DPF3</name>
</gene>
<proteinExistence type="predicted"/>
<reference evidence="1" key="3">
    <citation type="submission" date="2025-09" db="UniProtKB">
        <authorList>
            <consortium name="Ensembl"/>
        </authorList>
    </citation>
    <scope>IDENTIFICATION</scope>
</reference>